<evidence type="ECO:0000313" key="2">
    <source>
        <dbReference type="Proteomes" id="UP000789702"/>
    </source>
</evidence>
<feature type="non-terminal residue" evidence="1">
    <location>
        <position position="1"/>
    </location>
</feature>
<comment type="caution">
    <text evidence="1">The sequence shown here is derived from an EMBL/GenBank/DDBJ whole genome shotgun (WGS) entry which is preliminary data.</text>
</comment>
<dbReference type="Proteomes" id="UP000789702">
    <property type="component" value="Unassembled WGS sequence"/>
</dbReference>
<feature type="non-terminal residue" evidence="1">
    <location>
        <position position="157"/>
    </location>
</feature>
<accession>A0ACA9PJZ1</accession>
<proteinExistence type="predicted"/>
<organism evidence="1 2">
    <name type="scientific">Dentiscutata heterogama</name>
    <dbReference type="NCBI Taxonomy" id="1316150"/>
    <lineage>
        <taxon>Eukaryota</taxon>
        <taxon>Fungi</taxon>
        <taxon>Fungi incertae sedis</taxon>
        <taxon>Mucoromycota</taxon>
        <taxon>Glomeromycotina</taxon>
        <taxon>Glomeromycetes</taxon>
        <taxon>Diversisporales</taxon>
        <taxon>Gigasporaceae</taxon>
        <taxon>Dentiscutata</taxon>
    </lineage>
</organism>
<gene>
    <name evidence="1" type="ORF">DHETER_LOCUS12209</name>
</gene>
<protein>
    <submittedName>
        <fullName evidence="1">4914_t:CDS:1</fullName>
    </submittedName>
</protein>
<name>A0ACA9PJZ1_9GLOM</name>
<sequence>FSSVNAEAVGFNSTHFNISFDLPFDTDVPGRHSAEVAFLFFFLRVAPVIYQFCFVYPNDKKEFLLKNHEDKAVSKGLRYYNDIIQMILPSLLLLFPSFLTPYNLYPNILFTILQIYTIIMISASIVSFTFSIYDYKHYYFLYDYFKNGKKYFYEDIN</sequence>
<reference evidence="1" key="1">
    <citation type="submission" date="2021-06" db="EMBL/GenBank/DDBJ databases">
        <authorList>
            <person name="Kallberg Y."/>
            <person name="Tangrot J."/>
            <person name="Rosling A."/>
        </authorList>
    </citation>
    <scope>NUCLEOTIDE SEQUENCE</scope>
    <source>
        <strain evidence="1">IL203A</strain>
    </source>
</reference>
<evidence type="ECO:0000313" key="1">
    <source>
        <dbReference type="EMBL" id="CAG8710106.1"/>
    </source>
</evidence>
<keyword evidence="2" id="KW-1185">Reference proteome</keyword>
<dbReference type="EMBL" id="CAJVPU010029255">
    <property type="protein sequence ID" value="CAG8710106.1"/>
    <property type="molecule type" value="Genomic_DNA"/>
</dbReference>